<name>A0A158KYE4_9BURK</name>
<comment type="caution">
    <text evidence="2">The sequence shown here is derived from an EMBL/GenBank/DDBJ whole genome shotgun (WGS) entry which is preliminary data.</text>
</comment>
<protein>
    <submittedName>
        <fullName evidence="2">Uncharacterized protein</fullName>
    </submittedName>
</protein>
<sequence>MPDANRRKIVCARQEIALEAIGDHAVLVVELDDFPKREADAHHDRAPELPFDERRVDHRTTVMHHGVIEQLAIAGRHVELQRRGMHGVREGRVGGDAALRIRLDPHILRREAARDFERQRHASRHGEWPQVRAERQLRDRDPRAVRLAPRMTVAQDDLAGRSAEHVGGALHEPVTQFPRGQIRGRAAVHERAATGVASADRRHVGVAFDHTHLVDAQAEFTGDHLRDAGVAAATRRRDAREHLHVARRHDANGGRLVSIGKVTGPRAAFRREFEGDSDPDAPLGMACGVSPRLPLPVIEHRQQLLEAARIVAAIHVEPGRQQTRQGVARDEIAPAQFDRIDAGLPRQQIDRALRHKVADLLAVTAYGLPRRLVGDREGALDVAMLDRVDGRKHGRRNERHRPAMTGADDADIDQNAVTPADQPSLLVRRNLEAVVLRTRPREQRLAPFLDPRDRALRQPAEQRNQHFLRMPRHLQPERSAHARRDHPHLRLLHAQGRRSQPAARMRVLEGAGERVALPARIPFGDVAQRFHRRTRRRADRQLAASDVRRTFECGVRIARTNAVAHEQVRVPAGLDHRRTFAQGVVRVRRRRVHLVMDANLGESRLRVVDRTRHERRDRLAEIRRMAERKTSTLQRTAGAFCGQVHGGRHCVAHARRVFARQAGDDAWHGERIGQVDRDDRRARMCAAQNGKMERAFGKEIGAVIDASRHEARRVQARDVLP</sequence>
<evidence type="ECO:0000313" key="2">
    <source>
        <dbReference type="EMBL" id="SAL86127.1"/>
    </source>
</evidence>
<dbReference type="EMBL" id="FCOL02000218">
    <property type="protein sequence ID" value="SAL86127.1"/>
    <property type="molecule type" value="Genomic_DNA"/>
</dbReference>
<accession>A0A158KYE4</accession>
<evidence type="ECO:0000313" key="3">
    <source>
        <dbReference type="Proteomes" id="UP000054925"/>
    </source>
</evidence>
<gene>
    <name evidence="2" type="ORF">AWB67_07121</name>
</gene>
<keyword evidence="3" id="KW-1185">Reference proteome</keyword>
<proteinExistence type="predicted"/>
<organism evidence="2 3">
    <name type="scientific">Caballeronia terrestris</name>
    <dbReference type="NCBI Taxonomy" id="1226301"/>
    <lineage>
        <taxon>Bacteria</taxon>
        <taxon>Pseudomonadati</taxon>
        <taxon>Pseudomonadota</taxon>
        <taxon>Betaproteobacteria</taxon>
        <taxon>Burkholderiales</taxon>
        <taxon>Burkholderiaceae</taxon>
        <taxon>Caballeronia</taxon>
    </lineage>
</organism>
<dbReference type="Proteomes" id="UP000054925">
    <property type="component" value="Unassembled WGS sequence"/>
</dbReference>
<evidence type="ECO:0000256" key="1">
    <source>
        <dbReference type="SAM" id="MobiDB-lite"/>
    </source>
</evidence>
<dbReference type="AlphaFoldDB" id="A0A158KYE4"/>
<reference evidence="2" key="1">
    <citation type="submission" date="2016-01" db="EMBL/GenBank/DDBJ databases">
        <authorList>
            <person name="Peeters C."/>
        </authorList>
    </citation>
    <scope>NUCLEOTIDE SEQUENCE [LARGE SCALE GENOMIC DNA]</scope>
    <source>
        <strain evidence="2">LMG 22937</strain>
    </source>
</reference>
<feature type="region of interest" description="Disordered" evidence="1">
    <location>
        <begin position="392"/>
        <end position="415"/>
    </location>
</feature>